<comment type="caution">
    <text evidence="1">The sequence shown here is derived from an EMBL/GenBank/DDBJ whole genome shotgun (WGS) entry which is preliminary data.</text>
</comment>
<gene>
    <name evidence="1" type="ORF">DEBURN_LOCUS11992</name>
</gene>
<dbReference type="Proteomes" id="UP000789706">
    <property type="component" value="Unassembled WGS sequence"/>
</dbReference>
<proteinExistence type="predicted"/>
<accession>A0A9N9EDP8</accession>
<protein>
    <submittedName>
        <fullName evidence="1">9784_t:CDS:1</fullName>
    </submittedName>
</protein>
<dbReference type="EMBL" id="CAJVPK010009661">
    <property type="protein sequence ID" value="CAG8667827.1"/>
    <property type="molecule type" value="Genomic_DNA"/>
</dbReference>
<feature type="non-terminal residue" evidence="1">
    <location>
        <position position="1"/>
    </location>
</feature>
<reference evidence="1" key="1">
    <citation type="submission" date="2021-06" db="EMBL/GenBank/DDBJ databases">
        <authorList>
            <person name="Kallberg Y."/>
            <person name="Tangrot J."/>
            <person name="Rosling A."/>
        </authorList>
    </citation>
    <scope>NUCLEOTIDE SEQUENCE</scope>
    <source>
        <strain evidence="1">AZ414A</strain>
    </source>
</reference>
<organism evidence="1 2">
    <name type="scientific">Diversispora eburnea</name>
    <dbReference type="NCBI Taxonomy" id="1213867"/>
    <lineage>
        <taxon>Eukaryota</taxon>
        <taxon>Fungi</taxon>
        <taxon>Fungi incertae sedis</taxon>
        <taxon>Mucoromycota</taxon>
        <taxon>Glomeromycotina</taxon>
        <taxon>Glomeromycetes</taxon>
        <taxon>Diversisporales</taxon>
        <taxon>Diversisporaceae</taxon>
        <taxon>Diversispora</taxon>
    </lineage>
</organism>
<sequence>PIPSQELKAEYNELEKFLEDSAPKHIHIDLCGAYLGCEDSERSASEALPWVRRYEFPERTQRRACVENIEA</sequence>
<dbReference type="AlphaFoldDB" id="A0A9N9EDP8"/>
<name>A0A9N9EDP8_9GLOM</name>
<evidence type="ECO:0000313" key="2">
    <source>
        <dbReference type="Proteomes" id="UP000789706"/>
    </source>
</evidence>
<keyword evidence="2" id="KW-1185">Reference proteome</keyword>
<feature type="non-terminal residue" evidence="1">
    <location>
        <position position="71"/>
    </location>
</feature>
<evidence type="ECO:0000313" key="1">
    <source>
        <dbReference type="EMBL" id="CAG8667827.1"/>
    </source>
</evidence>